<dbReference type="CDD" id="cd10322">
    <property type="entry name" value="SLC5sbd"/>
    <property type="match status" value="1"/>
</dbReference>
<evidence type="ECO:0000256" key="5">
    <source>
        <dbReference type="ARBA" id="ARBA00022989"/>
    </source>
</evidence>
<dbReference type="PANTHER" id="PTHR48086:SF8">
    <property type="entry name" value="MONOCARBOXYLIC ACID PERMEASE"/>
    <property type="match status" value="1"/>
</dbReference>
<reference evidence="9 10" key="1">
    <citation type="journal article" date="2019" name="Int. J. Syst. Evol. Microbiol.">
        <title>The Global Catalogue of Microorganisms (GCM) 10K type strain sequencing project: providing services to taxonomists for standard genome sequencing and annotation.</title>
        <authorList>
            <consortium name="The Broad Institute Genomics Platform"/>
            <consortium name="The Broad Institute Genome Sequencing Center for Infectious Disease"/>
            <person name="Wu L."/>
            <person name="Ma J."/>
        </authorList>
    </citation>
    <scope>NUCLEOTIDE SEQUENCE [LARGE SCALE GENOMIC DNA]</scope>
    <source>
        <strain evidence="9 10">JCM 15933</strain>
    </source>
</reference>
<feature type="transmembrane region" description="Helical" evidence="8">
    <location>
        <begin position="372"/>
        <end position="391"/>
    </location>
</feature>
<keyword evidence="10" id="KW-1185">Reference proteome</keyword>
<dbReference type="Gene3D" id="1.20.1730.10">
    <property type="entry name" value="Sodium/glucose cotransporter"/>
    <property type="match status" value="1"/>
</dbReference>
<feature type="transmembrane region" description="Helical" evidence="8">
    <location>
        <begin position="192"/>
        <end position="211"/>
    </location>
</feature>
<feature type="transmembrane region" description="Helical" evidence="8">
    <location>
        <begin position="73"/>
        <end position="97"/>
    </location>
</feature>
<feature type="transmembrane region" description="Helical" evidence="8">
    <location>
        <begin position="426"/>
        <end position="446"/>
    </location>
</feature>
<evidence type="ECO:0000256" key="6">
    <source>
        <dbReference type="ARBA" id="ARBA00023136"/>
    </source>
</evidence>
<feature type="region of interest" description="Disordered" evidence="7">
    <location>
        <begin position="534"/>
        <end position="560"/>
    </location>
</feature>
<gene>
    <name evidence="9" type="ORF">GCM10009827_041480</name>
</gene>
<dbReference type="PROSITE" id="PS50283">
    <property type="entry name" value="NA_SOLUT_SYMP_3"/>
    <property type="match status" value="1"/>
</dbReference>
<feature type="transmembrane region" description="Helical" evidence="8">
    <location>
        <begin position="397"/>
        <end position="419"/>
    </location>
</feature>
<keyword evidence="6 8" id="KW-0472">Membrane</keyword>
<dbReference type="Proteomes" id="UP001501470">
    <property type="component" value="Unassembled WGS sequence"/>
</dbReference>
<feature type="transmembrane region" description="Helical" evidence="8">
    <location>
        <begin position="471"/>
        <end position="497"/>
    </location>
</feature>
<evidence type="ECO:0000256" key="3">
    <source>
        <dbReference type="ARBA" id="ARBA00022448"/>
    </source>
</evidence>
<dbReference type="InterPro" id="IPR038377">
    <property type="entry name" value="Na/Glc_symporter_sf"/>
</dbReference>
<name>A0ABN2ALP7_9ACTN</name>
<dbReference type="RefSeq" id="WP_344503619.1">
    <property type="nucleotide sequence ID" value="NZ_BAAAQD010000007.1"/>
</dbReference>
<comment type="caution">
    <text evidence="9">The sequence shown here is derived from an EMBL/GenBank/DDBJ whole genome shotgun (WGS) entry which is preliminary data.</text>
</comment>
<protein>
    <submittedName>
        <fullName evidence="9">Sodium:solute symporter</fullName>
    </submittedName>
</protein>
<keyword evidence="5 8" id="KW-1133">Transmembrane helix</keyword>
<evidence type="ECO:0000256" key="4">
    <source>
        <dbReference type="ARBA" id="ARBA00022692"/>
    </source>
</evidence>
<comment type="subcellular location">
    <subcellularLocation>
        <location evidence="1">Membrane</location>
        <topology evidence="1">Multi-pass membrane protein</topology>
    </subcellularLocation>
</comment>
<evidence type="ECO:0000256" key="1">
    <source>
        <dbReference type="ARBA" id="ARBA00004141"/>
    </source>
</evidence>
<feature type="transmembrane region" description="Helical" evidence="8">
    <location>
        <begin position="6"/>
        <end position="26"/>
    </location>
</feature>
<keyword evidence="4 8" id="KW-0812">Transmembrane</keyword>
<sequence length="560" mass="58903">MSDRDVEIAVFVLLMTVMMGLGLAAARWRQPQSIHSLEEWGVGGRAFGSWVTWFLLGGSMYTAYTFVAVPALTYGVGALGFFAVPFAIATTPVAFILSARAWSVSHRHGFVTPGEMAGARFGSPGLAALVAVTGIVATMPYVSVQLLSLQAVFKTLGVDGEWPLLVAVGLVSVSTFRSGLRAPALLSIAKDILLVWVVVSGVLIVAMSGGWGTTFRRAAEHFAKTPSPADGLLLSGPGQIGYLTMVVGSALSIFAYPHAVIAIIAARDRSTVQRNTAALPVYCLALGLMGLLGLFAVANGVVPVGRDLNTITPQLFHKLLPGWSAGIAYATLGVAALIPAAVMSIAAANAFTRSIYRQYLRPDAGPAEEARVSRWASLVVKFGAVGVILLLDPAYSAELQLIGGAVILQTIPAVMFGLTTAWFHRAALIAGLVTGLVTAVAMLYRIPQLGPGGVVVKAHFGGSSWSFGDGVMVYVGLIALLANLIVSVAGTVLLRFAKVPAGIDRTRPEDYTADVGDPMVKRLDDLLDGLPRTPGGAHTRPFAPPPHQRGVTTPRRRTRF</sequence>
<evidence type="ECO:0000256" key="8">
    <source>
        <dbReference type="SAM" id="Phobius"/>
    </source>
</evidence>
<comment type="similarity">
    <text evidence="2">Belongs to the sodium:solute symporter (SSF) (TC 2.A.21) family.</text>
</comment>
<evidence type="ECO:0000313" key="9">
    <source>
        <dbReference type="EMBL" id="GAA1521325.1"/>
    </source>
</evidence>
<keyword evidence="3" id="KW-0813">Transport</keyword>
<proteinExistence type="inferred from homology"/>
<organism evidence="9 10">
    <name type="scientific">Dactylosporangium maewongense</name>
    <dbReference type="NCBI Taxonomy" id="634393"/>
    <lineage>
        <taxon>Bacteria</taxon>
        <taxon>Bacillati</taxon>
        <taxon>Actinomycetota</taxon>
        <taxon>Actinomycetes</taxon>
        <taxon>Micromonosporales</taxon>
        <taxon>Micromonosporaceae</taxon>
        <taxon>Dactylosporangium</taxon>
    </lineage>
</organism>
<dbReference type="InterPro" id="IPR001734">
    <property type="entry name" value="Na/solute_symporter"/>
</dbReference>
<feature type="transmembrane region" description="Helical" evidence="8">
    <location>
        <begin position="162"/>
        <end position="180"/>
    </location>
</feature>
<dbReference type="PANTHER" id="PTHR48086">
    <property type="entry name" value="SODIUM/PROLINE SYMPORTER-RELATED"/>
    <property type="match status" value="1"/>
</dbReference>
<feature type="transmembrane region" description="Helical" evidence="8">
    <location>
        <begin position="277"/>
        <end position="302"/>
    </location>
</feature>
<evidence type="ECO:0000256" key="7">
    <source>
        <dbReference type="SAM" id="MobiDB-lite"/>
    </source>
</evidence>
<accession>A0ABN2ALP7</accession>
<feature type="transmembrane region" description="Helical" evidence="8">
    <location>
        <begin position="118"/>
        <end position="142"/>
    </location>
</feature>
<evidence type="ECO:0000313" key="10">
    <source>
        <dbReference type="Proteomes" id="UP001501470"/>
    </source>
</evidence>
<feature type="transmembrane region" description="Helical" evidence="8">
    <location>
        <begin position="240"/>
        <end position="265"/>
    </location>
</feature>
<evidence type="ECO:0000256" key="2">
    <source>
        <dbReference type="ARBA" id="ARBA00006434"/>
    </source>
</evidence>
<feature type="transmembrane region" description="Helical" evidence="8">
    <location>
        <begin position="322"/>
        <end position="351"/>
    </location>
</feature>
<dbReference type="InterPro" id="IPR050277">
    <property type="entry name" value="Sodium:Solute_Symporter"/>
</dbReference>
<feature type="transmembrane region" description="Helical" evidence="8">
    <location>
        <begin position="47"/>
        <end position="67"/>
    </location>
</feature>
<dbReference type="EMBL" id="BAAAQD010000007">
    <property type="protein sequence ID" value="GAA1521325.1"/>
    <property type="molecule type" value="Genomic_DNA"/>
</dbReference>